<keyword evidence="3" id="KW-1185">Reference proteome</keyword>
<keyword evidence="1" id="KW-0175">Coiled coil</keyword>
<gene>
    <name evidence="2" type="ORF">EHQ90_13435</name>
</gene>
<reference evidence="3" key="1">
    <citation type="journal article" date="2019" name="PLoS Negl. Trop. Dis.">
        <title>Revisiting the worldwide diversity of Leptospira species in the environment.</title>
        <authorList>
            <person name="Vincent A.T."/>
            <person name="Schiettekatte O."/>
            <person name="Bourhy P."/>
            <person name="Veyrier F.J."/>
            <person name="Picardeau M."/>
        </authorList>
    </citation>
    <scope>NUCLEOTIDE SEQUENCE [LARGE SCALE GENOMIC DNA]</scope>
    <source>
        <strain evidence="3">201702407</strain>
    </source>
</reference>
<proteinExistence type="predicted"/>
<name>A0ABY2N0Q0_9LEPT</name>
<sequence length="276" mass="32441">MSQEIRKVYYSKMPVGVVNLLPHSHYRVYESILSRVGGMDSWTGTIETILLRVNGHEWRGKQSKEIKVRRASQIIRDLKRDGWLEVTRSGYGLPNTYRCTIPSDYLFRPEHSYETPKISKDQISFTQPKFSSVSRPSKYRETEKINTEKCESESLPWNAKLSRVHEDATLYKELSKNSKELLQNETYEDEMNSEEENYRILSDEWDKFLSWSEERLTKSSNLILKAVKLETKGYCIVLKDLPESLRMIIVKYFREEVTKPIPVEFINSPKEERVPA</sequence>
<evidence type="ECO:0000313" key="3">
    <source>
        <dbReference type="Proteomes" id="UP000297422"/>
    </source>
</evidence>
<feature type="coiled-coil region" evidence="1">
    <location>
        <begin position="177"/>
        <end position="204"/>
    </location>
</feature>
<comment type="caution">
    <text evidence="2">The sequence shown here is derived from an EMBL/GenBank/DDBJ whole genome shotgun (WGS) entry which is preliminary data.</text>
</comment>
<dbReference type="RefSeq" id="WP_135685632.1">
    <property type="nucleotide sequence ID" value="NZ_RQGT01000081.1"/>
</dbReference>
<protein>
    <recommendedName>
        <fullName evidence="4">Helix-turn-helix domain-containing protein</fullName>
    </recommendedName>
</protein>
<organism evidence="2 3">
    <name type="scientific">Leptospira stimsonii</name>
    <dbReference type="NCBI Taxonomy" id="2202203"/>
    <lineage>
        <taxon>Bacteria</taxon>
        <taxon>Pseudomonadati</taxon>
        <taxon>Spirochaetota</taxon>
        <taxon>Spirochaetia</taxon>
        <taxon>Leptospirales</taxon>
        <taxon>Leptospiraceae</taxon>
        <taxon>Leptospira</taxon>
    </lineage>
</organism>
<evidence type="ECO:0000256" key="1">
    <source>
        <dbReference type="SAM" id="Coils"/>
    </source>
</evidence>
<dbReference type="EMBL" id="RQGT01000081">
    <property type="protein sequence ID" value="TGM13640.1"/>
    <property type="molecule type" value="Genomic_DNA"/>
</dbReference>
<dbReference type="Proteomes" id="UP000297422">
    <property type="component" value="Unassembled WGS sequence"/>
</dbReference>
<evidence type="ECO:0008006" key="4">
    <source>
        <dbReference type="Google" id="ProtNLM"/>
    </source>
</evidence>
<accession>A0ABY2N0Q0</accession>
<evidence type="ECO:0000313" key="2">
    <source>
        <dbReference type="EMBL" id="TGM13640.1"/>
    </source>
</evidence>